<protein>
    <submittedName>
        <fullName evidence="1">Uncharacterized protein</fullName>
    </submittedName>
</protein>
<evidence type="ECO:0000313" key="2">
    <source>
        <dbReference type="Proteomes" id="UP000016487"/>
    </source>
</evidence>
<sequence length="42" mass="4797">MERLITRNGEAQIWKDNGEMRTVLGTCTNSTQFNINVRASLQ</sequence>
<dbReference type="Proteomes" id="UP000016487">
    <property type="component" value="Unassembled WGS sequence"/>
</dbReference>
<accession>A0AAD4AIT4</accession>
<comment type="caution">
    <text evidence="1">The sequence shown here is derived from an EMBL/GenBank/DDBJ whole genome shotgun (WGS) entry which is preliminary data.</text>
</comment>
<name>A0AAD4AIT4_9GAMM</name>
<organism evidence="1 2">
    <name type="scientific">Pseudoalteromonas citrea</name>
    <dbReference type="NCBI Taxonomy" id="43655"/>
    <lineage>
        <taxon>Bacteria</taxon>
        <taxon>Pseudomonadati</taxon>
        <taxon>Pseudomonadota</taxon>
        <taxon>Gammaproteobacteria</taxon>
        <taxon>Alteromonadales</taxon>
        <taxon>Pseudoalteromonadaceae</taxon>
        <taxon>Pseudoalteromonas</taxon>
    </lineage>
</organism>
<reference evidence="1" key="1">
    <citation type="journal article" date="2012" name="J. Bacteriol.">
        <title>Genome sequences of type strains of seven species of the marine bacterium Pseudoalteromonas.</title>
        <authorList>
            <person name="Xie B.B."/>
            <person name="Shu Y.L."/>
            <person name="Qin Q.L."/>
            <person name="Rong J.C."/>
            <person name="Zhang X.Y."/>
            <person name="Chen X.L."/>
            <person name="Shi M."/>
            <person name="He H.L."/>
            <person name="Zhou B.C."/>
            <person name="Zhang Y.Z."/>
        </authorList>
    </citation>
    <scope>NUCLEOTIDE SEQUENCE</scope>
    <source>
        <strain evidence="1">DSM 8771</strain>
    </source>
</reference>
<evidence type="ECO:0000313" key="1">
    <source>
        <dbReference type="EMBL" id="KAF7771538.1"/>
    </source>
</evidence>
<reference evidence="1" key="2">
    <citation type="submission" date="2015-03" db="EMBL/GenBank/DDBJ databases">
        <title>Genome sequence of Pseudoalteromonas citrea.</title>
        <authorList>
            <person name="Xie B.-B."/>
            <person name="Rong J.-C."/>
            <person name="Qin Q.-L."/>
            <person name="Zhang Y.-Z."/>
        </authorList>
    </citation>
    <scope>NUCLEOTIDE SEQUENCE</scope>
    <source>
        <strain evidence="1">DSM 8771</strain>
    </source>
</reference>
<dbReference type="EMBL" id="AHBZ03000016">
    <property type="protein sequence ID" value="KAF7771538.1"/>
    <property type="molecule type" value="Genomic_DNA"/>
</dbReference>
<dbReference type="AlphaFoldDB" id="A0AAD4AIT4"/>
<gene>
    <name evidence="1" type="ORF">PCIT_a4147</name>
</gene>
<proteinExistence type="predicted"/>